<organism evidence="1 2">
    <name type="scientific">Enterobacter mori</name>
    <dbReference type="NCBI Taxonomy" id="539813"/>
    <lineage>
        <taxon>Bacteria</taxon>
        <taxon>Pseudomonadati</taxon>
        <taxon>Pseudomonadota</taxon>
        <taxon>Gammaproteobacteria</taxon>
        <taxon>Enterobacterales</taxon>
        <taxon>Enterobacteriaceae</taxon>
        <taxon>Enterobacter</taxon>
    </lineage>
</organism>
<name>A0A9Q7JYR8_9ENTR</name>
<comment type="caution">
    <text evidence="1">The sequence shown here is derived from an EMBL/GenBank/DDBJ whole genome shotgun (WGS) entry which is preliminary data.</text>
</comment>
<gene>
    <name evidence="1" type="ORF">EKN29_24005</name>
</gene>
<dbReference type="Proteomes" id="UP000282263">
    <property type="component" value="Unassembled WGS sequence"/>
</dbReference>
<protein>
    <submittedName>
        <fullName evidence="1">Uncharacterized protein</fullName>
    </submittedName>
</protein>
<reference evidence="1 2" key="1">
    <citation type="submission" date="2018-12" db="EMBL/GenBank/DDBJ databases">
        <title>The Batch Genome Submission of Enterobacter spp. strains.</title>
        <authorList>
            <person name="Wei L."/>
            <person name="Wu W."/>
            <person name="Lin J."/>
            <person name="Zhang X."/>
            <person name="Feng Y."/>
            <person name="Zong Z."/>
        </authorList>
    </citation>
    <scope>NUCLEOTIDE SEQUENCE [LARGE SCALE GENOMIC DNA]</scope>
    <source>
        <strain evidence="1 2">SCEM020047</strain>
    </source>
</reference>
<proteinExistence type="predicted"/>
<sequence length="256" mass="30690">MYLVKSCYQRDNIKNRKTIKIGTLTEYRDTEDEQIADRHEGHINLFFDLNNFHMPIPLLNAINTFSHSSSNFYLKDLQLRPNPIFPNHLYAKKYSAESSLLKLNRYIFCMSTLRNPLMCQDIFKEYDDFWYFNSDRVNFFGDIISGAILKEIINRTNNDEELFTTSIKGKPLNLRWYANRIIYTQRDIEIDNLKLYKNQDEIRYYLSEGHMVKPKSFQHEQEFRFIFDIYCNGTLVHPLNKPLFADAQYFLPLIKR</sequence>
<dbReference type="EMBL" id="RXPP01000044">
    <property type="protein sequence ID" value="RTQ16660.1"/>
    <property type="molecule type" value="Genomic_DNA"/>
</dbReference>
<accession>A0A9Q7JYR8</accession>
<evidence type="ECO:0000313" key="2">
    <source>
        <dbReference type="Proteomes" id="UP000282263"/>
    </source>
</evidence>
<dbReference type="AlphaFoldDB" id="A0A9Q7JYR8"/>
<evidence type="ECO:0000313" key="1">
    <source>
        <dbReference type="EMBL" id="RTQ16660.1"/>
    </source>
</evidence>
<dbReference type="RefSeq" id="WP_059509298.1">
    <property type="nucleotide sequence ID" value="NZ_JAJHUL010000002.1"/>
</dbReference>